<dbReference type="InterPro" id="IPR052929">
    <property type="entry name" value="RNase_H-like_EbsB-rel"/>
</dbReference>
<dbReference type="Pfam" id="PF13456">
    <property type="entry name" value="RVT_3"/>
    <property type="match status" value="1"/>
</dbReference>
<dbReference type="Proteomes" id="UP001459277">
    <property type="component" value="Unassembled WGS sequence"/>
</dbReference>
<dbReference type="GO" id="GO:0004523">
    <property type="term" value="F:RNA-DNA hybrid ribonuclease activity"/>
    <property type="evidence" value="ECO:0007669"/>
    <property type="project" value="InterPro"/>
</dbReference>
<organism evidence="2 3">
    <name type="scientific">Lithocarpus litseifolius</name>
    <dbReference type="NCBI Taxonomy" id="425828"/>
    <lineage>
        <taxon>Eukaryota</taxon>
        <taxon>Viridiplantae</taxon>
        <taxon>Streptophyta</taxon>
        <taxon>Embryophyta</taxon>
        <taxon>Tracheophyta</taxon>
        <taxon>Spermatophyta</taxon>
        <taxon>Magnoliopsida</taxon>
        <taxon>eudicotyledons</taxon>
        <taxon>Gunneridae</taxon>
        <taxon>Pentapetalae</taxon>
        <taxon>rosids</taxon>
        <taxon>fabids</taxon>
        <taxon>Fagales</taxon>
        <taxon>Fagaceae</taxon>
        <taxon>Lithocarpus</taxon>
    </lineage>
</organism>
<name>A0AAW2BF49_9ROSI</name>
<proteinExistence type="predicted"/>
<evidence type="ECO:0000313" key="2">
    <source>
        <dbReference type="EMBL" id="KAK9984402.1"/>
    </source>
</evidence>
<feature type="domain" description="RNase H type-1" evidence="1">
    <location>
        <begin position="6"/>
        <end position="97"/>
    </location>
</feature>
<accession>A0AAW2BF49</accession>
<gene>
    <name evidence="2" type="ORF">SO802_033927</name>
</gene>
<dbReference type="EMBL" id="JAZDWU010000012">
    <property type="protein sequence ID" value="KAK9984402.1"/>
    <property type="molecule type" value="Genomic_DNA"/>
</dbReference>
<dbReference type="PANTHER" id="PTHR47074:SF11">
    <property type="entry name" value="REVERSE TRANSCRIPTASE-LIKE PROTEIN"/>
    <property type="match status" value="1"/>
</dbReference>
<keyword evidence="3" id="KW-1185">Reference proteome</keyword>
<sequence>MGWKFGSKVLNGSYDAEVTEALAVEEGILSAKEMELHQIVVESDSVVVVEAINANNCNGDVGPVKQGTLELLRHFKSWKVRHLKRDYNRAAHYLAQVAKANGTTQQWKGMEPPMIQ</sequence>
<dbReference type="InterPro" id="IPR012337">
    <property type="entry name" value="RNaseH-like_sf"/>
</dbReference>
<dbReference type="GO" id="GO:0003676">
    <property type="term" value="F:nucleic acid binding"/>
    <property type="evidence" value="ECO:0007669"/>
    <property type="project" value="InterPro"/>
</dbReference>
<evidence type="ECO:0000313" key="3">
    <source>
        <dbReference type="Proteomes" id="UP001459277"/>
    </source>
</evidence>
<dbReference type="Gene3D" id="3.30.420.10">
    <property type="entry name" value="Ribonuclease H-like superfamily/Ribonuclease H"/>
    <property type="match status" value="1"/>
</dbReference>
<dbReference type="PANTHER" id="PTHR47074">
    <property type="entry name" value="BNAC02G40300D PROTEIN"/>
    <property type="match status" value="1"/>
</dbReference>
<reference evidence="2 3" key="1">
    <citation type="submission" date="2024-01" db="EMBL/GenBank/DDBJ databases">
        <title>A telomere-to-telomere, gap-free genome of sweet tea (Lithocarpus litseifolius).</title>
        <authorList>
            <person name="Zhou J."/>
        </authorList>
    </citation>
    <scope>NUCLEOTIDE SEQUENCE [LARGE SCALE GENOMIC DNA]</scope>
    <source>
        <strain evidence="2">Zhou-2022a</strain>
        <tissue evidence="2">Leaf</tissue>
    </source>
</reference>
<protein>
    <recommendedName>
        <fullName evidence="1">RNase H type-1 domain-containing protein</fullName>
    </recommendedName>
</protein>
<dbReference type="AlphaFoldDB" id="A0AAW2BF49"/>
<dbReference type="InterPro" id="IPR036397">
    <property type="entry name" value="RNaseH_sf"/>
</dbReference>
<dbReference type="SUPFAM" id="SSF53098">
    <property type="entry name" value="Ribonuclease H-like"/>
    <property type="match status" value="1"/>
</dbReference>
<comment type="caution">
    <text evidence="2">The sequence shown here is derived from an EMBL/GenBank/DDBJ whole genome shotgun (WGS) entry which is preliminary data.</text>
</comment>
<dbReference type="InterPro" id="IPR002156">
    <property type="entry name" value="RNaseH_domain"/>
</dbReference>
<evidence type="ECO:0000259" key="1">
    <source>
        <dbReference type="Pfam" id="PF13456"/>
    </source>
</evidence>